<dbReference type="InterPro" id="IPR000792">
    <property type="entry name" value="Tscrpt_reg_LuxR_C"/>
</dbReference>
<dbReference type="Pfam" id="PF00072">
    <property type="entry name" value="Response_reg"/>
    <property type="match status" value="1"/>
</dbReference>
<feature type="modified residue" description="4-aspartylphosphate" evidence="3">
    <location>
        <position position="61"/>
    </location>
</feature>
<dbReference type="PANTHER" id="PTHR43214">
    <property type="entry name" value="TWO-COMPONENT RESPONSE REGULATOR"/>
    <property type="match status" value="1"/>
</dbReference>
<dbReference type="InterPro" id="IPR011006">
    <property type="entry name" value="CheY-like_superfamily"/>
</dbReference>
<evidence type="ECO:0000313" key="7">
    <source>
        <dbReference type="Proteomes" id="UP000071778"/>
    </source>
</evidence>
<dbReference type="GO" id="GO:0000160">
    <property type="term" value="P:phosphorelay signal transduction system"/>
    <property type="evidence" value="ECO:0007669"/>
    <property type="project" value="InterPro"/>
</dbReference>
<keyword evidence="2" id="KW-0238">DNA-binding</keyword>
<dbReference type="SUPFAM" id="SSF52172">
    <property type="entry name" value="CheY-like"/>
    <property type="match status" value="1"/>
</dbReference>
<dbReference type="GO" id="GO:0006355">
    <property type="term" value="P:regulation of DNA-templated transcription"/>
    <property type="evidence" value="ECO:0007669"/>
    <property type="project" value="InterPro"/>
</dbReference>
<dbReference type="RefSeq" id="WP_061535242.1">
    <property type="nucleotide sequence ID" value="NZ_CP013233.1"/>
</dbReference>
<keyword evidence="1 3" id="KW-0597">Phosphoprotein</keyword>
<evidence type="ECO:0000313" key="6">
    <source>
        <dbReference type="EMBL" id="AMP09595.1"/>
    </source>
</evidence>
<reference evidence="6 7" key="1">
    <citation type="submission" date="2015-11" db="EMBL/GenBank/DDBJ databases">
        <title>Exploring the genomic traits of fungus-feeding bacterial genus Collimonas.</title>
        <authorList>
            <person name="Song C."/>
            <person name="Schmidt R."/>
            <person name="de Jager V."/>
            <person name="Krzyzanowska D."/>
            <person name="Jongedijk E."/>
            <person name="Cankar K."/>
            <person name="Beekwilder J."/>
            <person name="van Veen A."/>
            <person name="de Boer W."/>
            <person name="van Veen J.A."/>
            <person name="Garbeva P."/>
        </authorList>
    </citation>
    <scope>NUCLEOTIDE SEQUENCE [LARGE SCALE GENOMIC DNA]</scope>
    <source>
        <strain evidence="6 7">Ter282</strain>
    </source>
</reference>
<feature type="domain" description="Response regulatory" evidence="5">
    <location>
        <begin position="10"/>
        <end position="128"/>
    </location>
</feature>
<dbReference type="PANTHER" id="PTHR43214:SF43">
    <property type="entry name" value="TWO-COMPONENT RESPONSE REGULATOR"/>
    <property type="match status" value="1"/>
</dbReference>
<evidence type="ECO:0000256" key="1">
    <source>
        <dbReference type="ARBA" id="ARBA00022553"/>
    </source>
</evidence>
<dbReference type="EMBL" id="CP013235">
    <property type="protein sequence ID" value="AMP09595.1"/>
    <property type="molecule type" value="Genomic_DNA"/>
</dbReference>
<evidence type="ECO:0000256" key="3">
    <source>
        <dbReference type="PROSITE-ProRule" id="PRU00169"/>
    </source>
</evidence>
<dbReference type="CDD" id="cd06170">
    <property type="entry name" value="LuxR_C_like"/>
    <property type="match status" value="1"/>
</dbReference>
<dbReference type="InterPro" id="IPR001789">
    <property type="entry name" value="Sig_transdc_resp-reg_receiver"/>
</dbReference>
<dbReference type="InterPro" id="IPR039420">
    <property type="entry name" value="WalR-like"/>
</dbReference>
<gene>
    <name evidence="6" type="ORF">CAter282_1821</name>
</gene>
<organism evidence="6 7">
    <name type="scientific">Collimonas arenae</name>
    <dbReference type="NCBI Taxonomy" id="279058"/>
    <lineage>
        <taxon>Bacteria</taxon>
        <taxon>Pseudomonadati</taxon>
        <taxon>Pseudomonadota</taxon>
        <taxon>Betaproteobacteria</taxon>
        <taxon>Burkholderiales</taxon>
        <taxon>Oxalobacteraceae</taxon>
        <taxon>Collimonas</taxon>
    </lineage>
</organism>
<dbReference type="PROSITE" id="PS50043">
    <property type="entry name" value="HTH_LUXR_2"/>
    <property type="match status" value="1"/>
</dbReference>
<dbReference type="AlphaFoldDB" id="A0A127QIG0"/>
<proteinExistence type="predicted"/>
<dbReference type="Gene3D" id="3.40.50.2300">
    <property type="match status" value="1"/>
</dbReference>
<dbReference type="SMART" id="SM00421">
    <property type="entry name" value="HTH_LUXR"/>
    <property type="match status" value="1"/>
</dbReference>
<dbReference type="InterPro" id="IPR016032">
    <property type="entry name" value="Sig_transdc_resp-reg_C-effctor"/>
</dbReference>
<keyword evidence="7" id="KW-1185">Reference proteome</keyword>
<dbReference type="SMART" id="SM00448">
    <property type="entry name" value="REC"/>
    <property type="match status" value="1"/>
</dbReference>
<feature type="domain" description="HTH luxR-type" evidence="4">
    <location>
        <begin position="164"/>
        <end position="229"/>
    </location>
</feature>
<dbReference type="PRINTS" id="PR00038">
    <property type="entry name" value="HTHLUXR"/>
</dbReference>
<dbReference type="GO" id="GO:0003677">
    <property type="term" value="F:DNA binding"/>
    <property type="evidence" value="ECO:0007669"/>
    <property type="project" value="UniProtKB-KW"/>
</dbReference>
<evidence type="ECO:0000259" key="4">
    <source>
        <dbReference type="PROSITE" id="PS50043"/>
    </source>
</evidence>
<dbReference type="PATRIC" id="fig|279058.18.peg.1798"/>
<dbReference type="PROSITE" id="PS50110">
    <property type="entry name" value="RESPONSE_REGULATORY"/>
    <property type="match status" value="1"/>
</dbReference>
<dbReference type="OrthoDB" id="9796655at2"/>
<protein>
    <submittedName>
        <fullName evidence="6">Bacterial regulatory s, luxR family protein</fullName>
    </submittedName>
</protein>
<dbReference type="Pfam" id="PF00196">
    <property type="entry name" value="GerE"/>
    <property type="match status" value="1"/>
</dbReference>
<accession>A0A127QIG0</accession>
<dbReference type="CDD" id="cd17535">
    <property type="entry name" value="REC_NarL-like"/>
    <property type="match status" value="1"/>
</dbReference>
<evidence type="ECO:0000259" key="5">
    <source>
        <dbReference type="PROSITE" id="PS50110"/>
    </source>
</evidence>
<dbReference type="SUPFAM" id="SSF46894">
    <property type="entry name" value="C-terminal effector domain of the bipartite response regulators"/>
    <property type="match status" value="1"/>
</dbReference>
<dbReference type="InterPro" id="IPR058245">
    <property type="entry name" value="NreC/VraR/RcsB-like_REC"/>
</dbReference>
<sequence length="231" mass="24727">MLHSSTKSIRIAILDDHAIVRHGMTLRFAKESDFDVVGVYATGREMIEGLRNAPAEILLVDYSLGPTEIDGINLLQVLKIKAPESKILVVSAHNNPATVELVMRAGAKGFVAKADQLSTLVDAIRLVAAGGIYEEGAATALPDQVDASTSAGKAVTDYVVAADAGLKGQSLSPREREVIRCCLDGMSVIEIAKKFSKSRKTISTQKQAAMSKLGLQSDSELFALRDRGEIF</sequence>
<dbReference type="Proteomes" id="UP000071778">
    <property type="component" value="Chromosome"/>
</dbReference>
<evidence type="ECO:0000256" key="2">
    <source>
        <dbReference type="ARBA" id="ARBA00023125"/>
    </source>
</evidence>
<name>A0A127QIG0_9BURK</name>